<evidence type="ECO:0000256" key="4">
    <source>
        <dbReference type="SAM" id="MobiDB-lite"/>
    </source>
</evidence>
<evidence type="ECO:0000256" key="1">
    <source>
        <dbReference type="ARBA" id="ARBA00022737"/>
    </source>
</evidence>
<evidence type="ECO:0000313" key="6">
    <source>
        <dbReference type="Proteomes" id="UP001143480"/>
    </source>
</evidence>
<accession>A0A9W6NJ85</accession>
<dbReference type="PANTHER" id="PTHR24171">
    <property type="entry name" value="ANKYRIN REPEAT DOMAIN-CONTAINING PROTEIN 39-RELATED"/>
    <property type="match status" value="1"/>
</dbReference>
<dbReference type="AlphaFoldDB" id="A0A9W6NJ85"/>
<reference evidence="5" key="2">
    <citation type="submission" date="2023-01" db="EMBL/GenBank/DDBJ databases">
        <authorList>
            <person name="Sun Q."/>
            <person name="Evtushenko L."/>
        </authorList>
    </citation>
    <scope>NUCLEOTIDE SEQUENCE</scope>
    <source>
        <strain evidence="5">VKM Ac-1321</strain>
    </source>
</reference>
<gene>
    <name evidence="5" type="ORF">GCM10017581_005210</name>
</gene>
<dbReference type="PANTHER" id="PTHR24171:SF8">
    <property type="entry name" value="BRCA1-ASSOCIATED RING DOMAIN PROTEIN 1"/>
    <property type="match status" value="1"/>
</dbReference>
<evidence type="ECO:0000256" key="3">
    <source>
        <dbReference type="PROSITE-ProRule" id="PRU00023"/>
    </source>
</evidence>
<feature type="region of interest" description="Disordered" evidence="4">
    <location>
        <begin position="231"/>
        <end position="263"/>
    </location>
</feature>
<sequence>MRWRPLPPRMVERATACREAGDWPAAWTAAGGSAEVNLKTIGRVHGPDIAGRVEEDLLHLAPDLLRWHLVRRGPEGRMRPGLGFPLALYPGGHALLVRTPDGPDLPQRMLLQFARLDRIYLRRRDDVMLLLRDHWDVRCTSEKLARSGGRTRLPFFTAAGDRLPEDALGAHGPEGAVERAVQLDDAGRHSAAWAAAGYALSAPKSRFFKAFRPIHTTLDDSVDRALAYIASRRDNAAPPPPPNRRERRAIATGRAPRSVPDPLSSVDVRCGRVRIDLRGRTLILSARAAHLVTPGDEHDLPRIPSLPVAVANRPPELAALLRGDVLPAELHPLAYAALFPAAAPRPPAPPAQVPLRESIEVSCSYTTHAIQVRDGFVLPHSGDEIQRERTLAALGGRLHGCVAAVEAWRDPSIRRPGSIRALRAAFVRYFTDADTAAVEAALDRGLDPSFRDARGRTLLHLLPWLPDLDLLPRLMALGLDLQAYDLDGRTPLHVAVDHGSAELIRALVRAGADPEARARPNHEHGLTRQAIPPWHPQASLINWYRAGL</sequence>
<dbReference type="GO" id="GO:0085020">
    <property type="term" value="P:protein K6-linked ubiquitination"/>
    <property type="evidence" value="ECO:0007669"/>
    <property type="project" value="TreeGrafter"/>
</dbReference>
<dbReference type="Gene3D" id="1.25.40.20">
    <property type="entry name" value="Ankyrin repeat-containing domain"/>
    <property type="match status" value="1"/>
</dbReference>
<dbReference type="SMART" id="SM00248">
    <property type="entry name" value="ANK"/>
    <property type="match status" value="1"/>
</dbReference>
<dbReference type="RefSeq" id="WP_271188793.1">
    <property type="nucleotide sequence ID" value="NZ_BSFP01000002.1"/>
</dbReference>
<keyword evidence="2 3" id="KW-0040">ANK repeat</keyword>
<dbReference type="PROSITE" id="PS50088">
    <property type="entry name" value="ANK_REPEAT"/>
    <property type="match status" value="1"/>
</dbReference>
<dbReference type="InterPro" id="IPR036770">
    <property type="entry name" value="Ankyrin_rpt-contain_sf"/>
</dbReference>
<dbReference type="Pfam" id="PF00023">
    <property type="entry name" value="Ank"/>
    <property type="match status" value="1"/>
</dbReference>
<dbReference type="EMBL" id="BSFP01000002">
    <property type="protein sequence ID" value="GLK98780.1"/>
    <property type="molecule type" value="Genomic_DNA"/>
</dbReference>
<evidence type="ECO:0000256" key="2">
    <source>
        <dbReference type="ARBA" id="ARBA00023043"/>
    </source>
</evidence>
<name>A0A9W6NJ85_9ACTN</name>
<dbReference type="GO" id="GO:0004842">
    <property type="term" value="F:ubiquitin-protein transferase activity"/>
    <property type="evidence" value="ECO:0007669"/>
    <property type="project" value="TreeGrafter"/>
</dbReference>
<feature type="repeat" description="ANK" evidence="3">
    <location>
        <begin position="487"/>
        <end position="519"/>
    </location>
</feature>
<dbReference type="PROSITE" id="PS50297">
    <property type="entry name" value="ANK_REP_REGION"/>
    <property type="match status" value="1"/>
</dbReference>
<evidence type="ECO:0000313" key="5">
    <source>
        <dbReference type="EMBL" id="GLK98780.1"/>
    </source>
</evidence>
<comment type="caution">
    <text evidence="5">The sequence shown here is derived from an EMBL/GenBank/DDBJ whole genome shotgun (WGS) entry which is preliminary data.</text>
</comment>
<organism evidence="5 6">
    <name type="scientific">Dactylosporangium matsuzakiense</name>
    <dbReference type="NCBI Taxonomy" id="53360"/>
    <lineage>
        <taxon>Bacteria</taxon>
        <taxon>Bacillati</taxon>
        <taxon>Actinomycetota</taxon>
        <taxon>Actinomycetes</taxon>
        <taxon>Micromonosporales</taxon>
        <taxon>Micromonosporaceae</taxon>
        <taxon>Dactylosporangium</taxon>
    </lineage>
</organism>
<evidence type="ECO:0008006" key="7">
    <source>
        <dbReference type="Google" id="ProtNLM"/>
    </source>
</evidence>
<dbReference type="SUPFAM" id="SSF48403">
    <property type="entry name" value="Ankyrin repeat"/>
    <property type="match status" value="1"/>
</dbReference>
<proteinExistence type="predicted"/>
<dbReference type="InterPro" id="IPR002110">
    <property type="entry name" value="Ankyrin_rpt"/>
</dbReference>
<dbReference type="Proteomes" id="UP001143480">
    <property type="component" value="Unassembled WGS sequence"/>
</dbReference>
<keyword evidence="1" id="KW-0677">Repeat</keyword>
<reference evidence="5" key="1">
    <citation type="journal article" date="2014" name="Int. J. Syst. Evol. Microbiol.">
        <title>Complete genome sequence of Corynebacterium casei LMG S-19264T (=DSM 44701T), isolated from a smear-ripened cheese.</title>
        <authorList>
            <consortium name="US DOE Joint Genome Institute (JGI-PGF)"/>
            <person name="Walter F."/>
            <person name="Albersmeier A."/>
            <person name="Kalinowski J."/>
            <person name="Ruckert C."/>
        </authorList>
    </citation>
    <scope>NUCLEOTIDE SEQUENCE</scope>
    <source>
        <strain evidence="5">VKM Ac-1321</strain>
    </source>
</reference>
<protein>
    <recommendedName>
        <fullName evidence="7">Ankyrin repeat protein</fullName>
    </recommendedName>
</protein>
<keyword evidence="6" id="KW-1185">Reference proteome</keyword>